<sequence length="59" mass="6687">MILDDESISPMVGHQNGRLCTAMAKFHMQDSHSKGTIVDDLAEHLESTWSLLTKYRIRA</sequence>
<evidence type="ECO:0000313" key="2">
    <source>
        <dbReference type="Proteomes" id="UP000198888"/>
    </source>
</evidence>
<organism evidence="1 2">
    <name type="scientific">Halohasta litchfieldiae</name>
    <dbReference type="NCBI Taxonomy" id="1073996"/>
    <lineage>
        <taxon>Archaea</taxon>
        <taxon>Methanobacteriati</taxon>
        <taxon>Methanobacteriota</taxon>
        <taxon>Stenosarchaea group</taxon>
        <taxon>Halobacteria</taxon>
        <taxon>Halobacteriales</taxon>
        <taxon>Haloferacaceae</taxon>
        <taxon>Halohasta</taxon>
    </lineage>
</organism>
<keyword evidence="2" id="KW-1185">Reference proteome</keyword>
<reference evidence="1 2" key="1">
    <citation type="submission" date="2016-10" db="EMBL/GenBank/DDBJ databases">
        <authorList>
            <person name="de Groot N.N."/>
        </authorList>
    </citation>
    <scope>NUCLEOTIDE SEQUENCE [LARGE SCALE GENOMIC DNA]</scope>
    <source>
        <strain evidence="1 2">DSM 22187</strain>
    </source>
</reference>
<evidence type="ECO:0000313" key="1">
    <source>
        <dbReference type="EMBL" id="SEI86714.1"/>
    </source>
</evidence>
<protein>
    <submittedName>
        <fullName evidence="1">Uncharacterized protein</fullName>
    </submittedName>
</protein>
<accession>A0A1H6U811</accession>
<gene>
    <name evidence="1" type="ORF">SAMN05444271_1104</name>
</gene>
<dbReference type="KEGG" id="hae:halTADL_2377"/>
<name>A0A1H6U811_9EURY</name>
<accession>A0A2H4Q430</accession>
<dbReference type="EMBL" id="FNYR01000010">
    <property type="protein sequence ID" value="SEI86714.1"/>
    <property type="molecule type" value="Genomic_DNA"/>
</dbReference>
<proteinExistence type="predicted"/>
<dbReference type="Proteomes" id="UP000198888">
    <property type="component" value="Unassembled WGS sequence"/>
</dbReference>
<dbReference type="AlphaFoldDB" id="A0A1H6U811"/>